<keyword evidence="2" id="KW-1185">Reference proteome</keyword>
<evidence type="ECO:0000313" key="1">
    <source>
        <dbReference type="EMBL" id="ORY14360.1"/>
    </source>
</evidence>
<accession>A0A1Y1ZW00</accession>
<gene>
    <name evidence="1" type="ORF">LY90DRAFT_518043</name>
</gene>
<comment type="caution">
    <text evidence="1">The sequence shown here is derived from an EMBL/GenBank/DDBJ whole genome shotgun (WGS) entry which is preliminary data.</text>
</comment>
<evidence type="ECO:0000313" key="2">
    <source>
        <dbReference type="Proteomes" id="UP000193920"/>
    </source>
</evidence>
<dbReference type="AlphaFoldDB" id="A0A1Y1ZW00"/>
<dbReference type="Proteomes" id="UP000193920">
    <property type="component" value="Unassembled WGS sequence"/>
</dbReference>
<reference evidence="1 2" key="1">
    <citation type="submission" date="2016-08" db="EMBL/GenBank/DDBJ databases">
        <title>A Parts List for Fungal Cellulosomes Revealed by Comparative Genomics.</title>
        <authorList>
            <consortium name="DOE Joint Genome Institute"/>
            <person name="Haitjema C.H."/>
            <person name="Gilmore S.P."/>
            <person name="Henske J.K."/>
            <person name="Solomon K.V."/>
            <person name="De Groot R."/>
            <person name="Kuo A."/>
            <person name="Mondo S.J."/>
            <person name="Salamov A.A."/>
            <person name="Labutti K."/>
            <person name="Zhao Z."/>
            <person name="Chiniquy J."/>
            <person name="Barry K."/>
            <person name="Brewer H.M."/>
            <person name="Purvine S.O."/>
            <person name="Wright A.T."/>
            <person name="Boxma B."/>
            <person name="Van Alen T."/>
            <person name="Hackstein J.H."/>
            <person name="Baker S.E."/>
            <person name="Grigoriev I.V."/>
            <person name="O'Malley M.A."/>
        </authorList>
    </citation>
    <scope>NUCLEOTIDE SEQUENCE [LARGE SCALE GENOMIC DNA]</scope>
    <source>
        <strain evidence="1 2">G1</strain>
    </source>
</reference>
<dbReference type="EMBL" id="MCOG01000350">
    <property type="protein sequence ID" value="ORY14360.1"/>
    <property type="molecule type" value="Genomic_DNA"/>
</dbReference>
<sequence>MNSVVKLNSNFHGNFIKINQNSKSFENFISNSQNFSSTNPSNQTFNFYLLFQIKKKNINHYLFLVIHNSNIAKVKKKHYHIKIFKYDTFLPYKDKPPENYNSLPYTFFK</sequence>
<name>A0A1Y1ZW00_9FUNG</name>
<protein>
    <submittedName>
        <fullName evidence="1">Uncharacterized protein</fullName>
    </submittedName>
</protein>
<proteinExistence type="predicted"/>
<organism evidence="1 2">
    <name type="scientific">Neocallimastix californiae</name>
    <dbReference type="NCBI Taxonomy" id="1754190"/>
    <lineage>
        <taxon>Eukaryota</taxon>
        <taxon>Fungi</taxon>
        <taxon>Fungi incertae sedis</taxon>
        <taxon>Chytridiomycota</taxon>
        <taxon>Chytridiomycota incertae sedis</taxon>
        <taxon>Neocallimastigomycetes</taxon>
        <taxon>Neocallimastigales</taxon>
        <taxon>Neocallimastigaceae</taxon>
        <taxon>Neocallimastix</taxon>
    </lineage>
</organism>